<comment type="pathway">
    <text evidence="4 16">Cofactor biosynthesis; coenzyme A biosynthesis; CoA from (R)-pantothenate: step 1/5.</text>
</comment>
<comment type="subunit">
    <text evidence="5 16">Homodimer.</text>
</comment>
<evidence type="ECO:0000313" key="18">
    <source>
        <dbReference type="Proteomes" id="UP001059295"/>
    </source>
</evidence>
<dbReference type="GeneID" id="82891557"/>
<feature type="active site" description="Proton acceptor" evidence="16">
    <location>
        <position position="96"/>
    </location>
</feature>
<dbReference type="InterPro" id="IPR004619">
    <property type="entry name" value="Type_III_PanK"/>
</dbReference>
<keyword evidence="7 16" id="KW-0963">Cytoplasm</keyword>
<organism evidence="17 18">
    <name type="scientific">Alistipes ihumii AP11</name>
    <dbReference type="NCBI Taxonomy" id="1211813"/>
    <lineage>
        <taxon>Bacteria</taxon>
        <taxon>Pseudomonadati</taxon>
        <taxon>Bacteroidota</taxon>
        <taxon>Bacteroidia</taxon>
        <taxon>Bacteroidales</taxon>
        <taxon>Rikenellaceae</taxon>
        <taxon>Alistipes</taxon>
    </lineage>
</organism>
<feature type="binding site" evidence="16">
    <location>
        <position position="120"/>
    </location>
    <ligand>
        <name>ATP</name>
        <dbReference type="ChEBI" id="CHEBI:30616"/>
    </ligand>
</feature>
<name>A0ABY5UWR8_9BACT</name>
<dbReference type="Pfam" id="PF03309">
    <property type="entry name" value="Pan_kinase"/>
    <property type="match status" value="1"/>
</dbReference>
<keyword evidence="13 16" id="KW-0173">Coenzyme A biosynthesis</keyword>
<reference evidence="17" key="1">
    <citation type="journal article" date="2022" name="Cell">
        <title>Design, construction, and in vivo augmentation of a complex gut microbiome.</title>
        <authorList>
            <person name="Cheng A.G."/>
            <person name="Ho P.Y."/>
            <person name="Aranda-Diaz A."/>
            <person name="Jain S."/>
            <person name="Yu F.B."/>
            <person name="Meng X."/>
            <person name="Wang M."/>
            <person name="Iakiviak M."/>
            <person name="Nagashima K."/>
            <person name="Zhao A."/>
            <person name="Murugkar P."/>
            <person name="Patil A."/>
            <person name="Atabakhsh K."/>
            <person name="Weakley A."/>
            <person name="Yan J."/>
            <person name="Brumbaugh A.R."/>
            <person name="Higginbottom S."/>
            <person name="Dimas A."/>
            <person name="Shiver A.L."/>
            <person name="Deutschbauer A."/>
            <person name="Neff N."/>
            <person name="Sonnenburg J.L."/>
            <person name="Huang K.C."/>
            <person name="Fischbach M.A."/>
        </authorList>
    </citation>
    <scope>NUCLEOTIDE SEQUENCE</scope>
    <source>
        <strain evidence="17">AP11</strain>
    </source>
</reference>
<dbReference type="Gene3D" id="3.30.420.40">
    <property type="match status" value="1"/>
</dbReference>
<evidence type="ECO:0000256" key="4">
    <source>
        <dbReference type="ARBA" id="ARBA00005225"/>
    </source>
</evidence>
<dbReference type="EMBL" id="CP102294">
    <property type="protein sequence ID" value="UWN56495.1"/>
    <property type="molecule type" value="Genomic_DNA"/>
</dbReference>
<keyword evidence="11 16" id="KW-0067">ATP-binding</keyword>
<evidence type="ECO:0000256" key="1">
    <source>
        <dbReference type="ARBA" id="ARBA00001206"/>
    </source>
</evidence>
<evidence type="ECO:0000256" key="2">
    <source>
        <dbReference type="ARBA" id="ARBA00001958"/>
    </source>
</evidence>
<comment type="cofactor">
    <cofactor evidence="16">
        <name>NH4(+)</name>
        <dbReference type="ChEBI" id="CHEBI:28938"/>
    </cofactor>
    <cofactor evidence="16">
        <name>K(+)</name>
        <dbReference type="ChEBI" id="CHEBI:29103"/>
    </cofactor>
    <text evidence="16">A monovalent cation. Ammonium or potassium.</text>
</comment>
<dbReference type="PANTHER" id="PTHR34265:SF1">
    <property type="entry name" value="TYPE III PANTOTHENATE KINASE"/>
    <property type="match status" value="1"/>
</dbReference>
<evidence type="ECO:0000256" key="11">
    <source>
        <dbReference type="ARBA" id="ARBA00022840"/>
    </source>
</evidence>
<dbReference type="CDD" id="cd24015">
    <property type="entry name" value="ASKHA_NBD_PanK-III"/>
    <property type="match status" value="1"/>
</dbReference>
<feature type="binding site" evidence="16">
    <location>
        <position position="87"/>
    </location>
    <ligand>
        <name>substrate</name>
    </ligand>
</feature>
<dbReference type="RefSeq" id="WP_019246817.1">
    <property type="nucleotide sequence ID" value="NZ_CAPH01000018.1"/>
</dbReference>
<accession>A0ABY5UWR8</accession>
<dbReference type="HAMAP" id="MF_01274">
    <property type="entry name" value="Pantothen_kinase_3"/>
    <property type="match status" value="1"/>
</dbReference>
<feature type="binding site" evidence="16">
    <location>
        <begin position="6"/>
        <end position="13"/>
    </location>
    <ligand>
        <name>ATP</name>
        <dbReference type="ChEBI" id="CHEBI:30616"/>
    </ligand>
</feature>
<evidence type="ECO:0000256" key="13">
    <source>
        <dbReference type="ARBA" id="ARBA00022993"/>
    </source>
</evidence>
<keyword evidence="8 16" id="KW-0808">Transferase</keyword>
<evidence type="ECO:0000256" key="5">
    <source>
        <dbReference type="ARBA" id="ARBA00011738"/>
    </source>
</evidence>
<protein>
    <recommendedName>
        <fullName evidence="15 16">Type III pantothenate kinase</fullName>
        <ecNumber evidence="6 16">2.7.1.33</ecNumber>
    </recommendedName>
    <alternativeName>
        <fullName evidence="16">PanK-III</fullName>
    </alternativeName>
    <alternativeName>
        <fullName evidence="16">Pantothenic acid kinase</fullName>
    </alternativeName>
</protein>
<dbReference type="EC" id="2.7.1.33" evidence="6 16"/>
<evidence type="ECO:0000256" key="9">
    <source>
        <dbReference type="ARBA" id="ARBA00022741"/>
    </source>
</evidence>
<proteinExistence type="inferred from homology"/>
<evidence type="ECO:0000313" key="17">
    <source>
        <dbReference type="EMBL" id="UWN56495.1"/>
    </source>
</evidence>
<dbReference type="Proteomes" id="UP001059295">
    <property type="component" value="Chromosome"/>
</dbReference>
<sequence length="244" mass="27031">MNLAIDIGNSLAKLAVIENGQVVDFLKTDRPDAAFVAGVLDANPAINAAIAISCRTADSEVESLLRRRLRRFLRFDRSVPVPIENRYATPETLGPDRLAAAVGAWTLYPGRNILIVDFGTAITIDFVTERGEYLGGNISPGADTRFRALNRFTDTLPLCSFPQQEKPTLLGDSTRSAIESGVVNGIVYEIEGYIRDLEQRYEDLRIVFTGGESDFFAKRLKNTIFATYDLVAYGLNRILEYNAK</sequence>
<evidence type="ECO:0000256" key="8">
    <source>
        <dbReference type="ARBA" id="ARBA00022679"/>
    </source>
</evidence>
<keyword evidence="10 16" id="KW-0418">Kinase</keyword>
<feature type="binding site" evidence="16">
    <location>
        <position position="174"/>
    </location>
    <ligand>
        <name>substrate</name>
    </ligand>
</feature>
<keyword evidence="16" id="KW-0479">Metal-binding</keyword>
<dbReference type="GO" id="GO:0004594">
    <property type="term" value="F:pantothenate kinase activity"/>
    <property type="evidence" value="ECO:0007669"/>
    <property type="project" value="UniProtKB-EC"/>
</dbReference>
<dbReference type="SUPFAM" id="SSF53067">
    <property type="entry name" value="Actin-like ATPase domain"/>
    <property type="match status" value="2"/>
</dbReference>
<gene>
    <name evidence="16" type="primary">coaX</name>
    <name evidence="17" type="ORF">NQ491_07445</name>
</gene>
<dbReference type="NCBIfam" id="TIGR00671">
    <property type="entry name" value="baf"/>
    <property type="match status" value="1"/>
</dbReference>
<evidence type="ECO:0000256" key="12">
    <source>
        <dbReference type="ARBA" id="ARBA00022958"/>
    </source>
</evidence>
<comment type="cofactor">
    <cofactor evidence="2">
        <name>K(+)</name>
        <dbReference type="ChEBI" id="CHEBI:29103"/>
    </cofactor>
</comment>
<evidence type="ECO:0000256" key="3">
    <source>
        <dbReference type="ARBA" id="ARBA00004496"/>
    </source>
</evidence>
<keyword evidence="18" id="KW-1185">Reference proteome</keyword>
<evidence type="ECO:0000256" key="14">
    <source>
        <dbReference type="ARBA" id="ARBA00038036"/>
    </source>
</evidence>
<evidence type="ECO:0000256" key="7">
    <source>
        <dbReference type="ARBA" id="ARBA00022490"/>
    </source>
</evidence>
<keyword evidence="9 16" id="KW-0547">Nucleotide-binding</keyword>
<dbReference type="InterPro" id="IPR043129">
    <property type="entry name" value="ATPase_NBD"/>
</dbReference>
<evidence type="ECO:0000256" key="6">
    <source>
        <dbReference type="ARBA" id="ARBA00012102"/>
    </source>
</evidence>
<evidence type="ECO:0000256" key="10">
    <source>
        <dbReference type="ARBA" id="ARBA00022777"/>
    </source>
</evidence>
<feature type="binding site" evidence="16">
    <location>
        <begin position="94"/>
        <end position="97"/>
    </location>
    <ligand>
        <name>substrate</name>
    </ligand>
</feature>
<comment type="function">
    <text evidence="16">Catalyzes the phosphorylation of pantothenate (Pan), the first step in CoA biosynthesis.</text>
</comment>
<comment type="subcellular location">
    <subcellularLocation>
        <location evidence="3 16">Cytoplasm</location>
    </subcellularLocation>
</comment>
<feature type="binding site" evidence="16">
    <location>
        <position position="117"/>
    </location>
    <ligand>
        <name>K(+)</name>
        <dbReference type="ChEBI" id="CHEBI:29103"/>
    </ligand>
</feature>
<evidence type="ECO:0000256" key="15">
    <source>
        <dbReference type="ARBA" id="ARBA00040883"/>
    </source>
</evidence>
<dbReference type="PANTHER" id="PTHR34265">
    <property type="entry name" value="TYPE III PANTOTHENATE KINASE"/>
    <property type="match status" value="1"/>
</dbReference>
<comment type="catalytic activity">
    <reaction evidence="1 16">
        <text>(R)-pantothenate + ATP = (R)-4'-phosphopantothenate + ADP + H(+)</text>
        <dbReference type="Rhea" id="RHEA:16373"/>
        <dbReference type="ChEBI" id="CHEBI:10986"/>
        <dbReference type="ChEBI" id="CHEBI:15378"/>
        <dbReference type="ChEBI" id="CHEBI:29032"/>
        <dbReference type="ChEBI" id="CHEBI:30616"/>
        <dbReference type="ChEBI" id="CHEBI:456216"/>
        <dbReference type="EC" id="2.7.1.33"/>
    </reaction>
</comment>
<evidence type="ECO:0000256" key="16">
    <source>
        <dbReference type="HAMAP-Rule" id="MF_01274"/>
    </source>
</evidence>
<keyword evidence="12 16" id="KW-0630">Potassium</keyword>
<comment type="similarity">
    <text evidence="14 16">Belongs to the type III pantothenate kinase family.</text>
</comment>